<keyword evidence="1" id="KW-0812">Transmembrane</keyword>
<dbReference type="Proteomes" id="UP001345013">
    <property type="component" value="Unassembled WGS sequence"/>
</dbReference>
<gene>
    <name evidence="2" type="ORF">LTR24_009335</name>
</gene>
<evidence type="ECO:0000256" key="1">
    <source>
        <dbReference type="SAM" id="Phobius"/>
    </source>
</evidence>
<sequence length="331" mass="37977">MEEERSVVNPQVPPKQSVLLNLPRLHLLEVNDQKGSVAHDYLPQDPSYRQGFTNFLQWWPDLLRAKVQDALTLAWINKFPILQPSAPCDLVARVIPRVLKDRVSRYVYVDFASGAGGPTPYIEKQLNAQLAQEGKKEVGFVLSDISPHIQAWQAASKKSENLHYIAGSVDASAAPSKDKVLEGVTDTEGRGVMRLFSLAFHHFDDDLAKKILKNTVETSDGFCIFELQQRNYSSLLTVFCLWPMLMLMAPFYYLHDPVYMFFTYLVPLIPGNVQFDGLISMLRTRTPREVYELLQSQVPEDELPKWKFLHGQEMHTWPFGWLSWIICYKDD</sequence>
<name>A0ABR0JXB1_9EURO</name>
<keyword evidence="1" id="KW-0472">Membrane</keyword>
<keyword evidence="3" id="KW-1185">Reference proteome</keyword>
<organism evidence="2 3">
    <name type="scientific">Lithohypha guttulata</name>
    <dbReference type="NCBI Taxonomy" id="1690604"/>
    <lineage>
        <taxon>Eukaryota</taxon>
        <taxon>Fungi</taxon>
        <taxon>Dikarya</taxon>
        <taxon>Ascomycota</taxon>
        <taxon>Pezizomycotina</taxon>
        <taxon>Eurotiomycetes</taxon>
        <taxon>Chaetothyriomycetidae</taxon>
        <taxon>Chaetothyriales</taxon>
        <taxon>Trichomeriaceae</taxon>
        <taxon>Lithohypha</taxon>
    </lineage>
</organism>
<accession>A0ABR0JXB1</accession>
<reference evidence="2 3" key="1">
    <citation type="submission" date="2023-08" db="EMBL/GenBank/DDBJ databases">
        <title>Black Yeasts Isolated from many extreme environments.</title>
        <authorList>
            <person name="Coleine C."/>
            <person name="Stajich J.E."/>
            <person name="Selbmann L."/>
        </authorList>
    </citation>
    <scope>NUCLEOTIDE SEQUENCE [LARGE SCALE GENOMIC DNA]</scope>
    <source>
        <strain evidence="2 3">CCFEE 5885</strain>
    </source>
</reference>
<evidence type="ECO:0000313" key="2">
    <source>
        <dbReference type="EMBL" id="KAK5077775.1"/>
    </source>
</evidence>
<comment type="caution">
    <text evidence="2">The sequence shown here is derived from an EMBL/GenBank/DDBJ whole genome shotgun (WGS) entry which is preliminary data.</text>
</comment>
<feature type="transmembrane region" description="Helical" evidence="1">
    <location>
        <begin position="259"/>
        <end position="279"/>
    </location>
</feature>
<evidence type="ECO:0000313" key="3">
    <source>
        <dbReference type="Proteomes" id="UP001345013"/>
    </source>
</evidence>
<dbReference type="EMBL" id="JAVRRG010000200">
    <property type="protein sequence ID" value="KAK5077775.1"/>
    <property type="molecule type" value="Genomic_DNA"/>
</dbReference>
<protein>
    <submittedName>
        <fullName evidence="2">Uncharacterized protein</fullName>
    </submittedName>
</protein>
<keyword evidence="1" id="KW-1133">Transmembrane helix</keyword>
<proteinExistence type="predicted"/>
<feature type="transmembrane region" description="Helical" evidence="1">
    <location>
        <begin position="235"/>
        <end position="253"/>
    </location>
</feature>